<dbReference type="EMBL" id="CM045763">
    <property type="protein sequence ID" value="KAI8022227.1"/>
    <property type="molecule type" value="Genomic_DNA"/>
</dbReference>
<keyword evidence="2" id="KW-1185">Reference proteome</keyword>
<evidence type="ECO:0000313" key="1">
    <source>
        <dbReference type="EMBL" id="KAI8022227.1"/>
    </source>
</evidence>
<sequence>MQTWKKRHNSRFEPWPPRGGIDLSHLDHKWLIRRVVESYLVFLEEDKVEEQTKEVVVPKQESKQGFDLKETSDGGKDRVICKVRIETLIYALFGCLEIARKEEKVTIVCSFTFAFVFSVV</sequence>
<reference evidence="1 2" key="1">
    <citation type="journal article" date="2022" name="Plant J.">
        <title>Chromosome-level genome of Camellia lanceoleosa provides a valuable resource for understanding genome evolution and self-incompatibility.</title>
        <authorList>
            <person name="Gong W."/>
            <person name="Xiao S."/>
            <person name="Wang L."/>
            <person name="Liao Z."/>
            <person name="Chang Y."/>
            <person name="Mo W."/>
            <person name="Hu G."/>
            <person name="Li W."/>
            <person name="Zhao G."/>
            <person name="Zhu H."/>
            <person name="Hu X."/>
            <person name="Ji K."/>
            <person name="Xiang X."/>
            <person name="Song Q."/>
            <person name="Yuan D."/>
            <person name="Jin S."/>
            <person name="Zhang L."/>
        </authorList>
    </citation>
    <scope>NUCLEOTIDE SEQUENCE [LARGE SCALE GENOMIC DNA]</scope>
    <source>
        <strain evidence="1">SQ_2022a</strain>
    </source>
</reference>
<name>A0ACC0IBL2_9ERIC</name>
<protein>
    <submittedName>
        <fullName evidence="1">Uncharacterized protein</fullName>
    </submittedName>
</protein>
<organism evidence="1 2">
    <name type="scientific">Camellia lanceoleosa</name>
    <dbReference type="NCBI Taxonomy" id="1840588"/>
    <lineage>
        <taxon>Eukaryota</taxon>
        <taxon>Viridiplantae</taxon>
        <taxon>Streptophyta</taxon>
        <taxon>Embryophyta</taxon>
        <taxon>Tracheophyta</taxon>
        <taxon>Spermatophyta</taxon>
        <taxon>Magnoliopsida</taxon>
        <taxon>eudicotyledons</taxon>
        <taxon>Gunneridae</taxon>
        <taxon>Pentapetalae</taxon>
        <taxon>asterids</taxon>
        <taxon>Ericales</taxon>
        <taxon>Theaceae</taxon>
        <taxon>Camellia</taxon>
    </lineage>
</organism>
<proteinExistence type="predicted"/>
<gene>
    <name evidence="1" type="ORF">LOK49_LG03G01700</name>
</gene>
<evidence type="ECO:0000313" key="2">
    <source>
        <dbReference type="Proteomes" id="UP001060215"/>
    </source>
</evidence>
<comment type="caution">
    <text evidence="1">The sequence shown here is derived from an EMBL/GenBank/DDBJ whole genome shotgun (WGS) entry which is preliminary data.</text>
</comment>
<dbReference type="Proteomes" id="UP001060215">
    <property type="component" value="Chromosome 6"/>
</dbReference>
<accession>A0ACC0IBL2</accession>